<feature type="transmembrane region" description="Helical" evidence="5">
    <location>
        <begin position="12"/>
        <end position="36"/>
    </location>
</feature>
<reference evidence="7 8" key="1">
    <citation type="submission" date="2024-04" db="EMBL/GenBank/DDBJ databases">
        <authorList>
            <consortium name="Genoscope - CEA"/>
            <person name="William W."/>
        </authorList>
    </citation>
    <scope>NUCLEOTIDE SEQUENCE [LARGE SCALE GENOMIC DNA]</scope>
</reference>
<evidence type="ECO:0000313" key="7">
    <source>
        <dbReference type="EMBL" id="CAL1546828.1"/>
    </source>
</evidence>
<evidence type="ECO:0000256" key="3">
    <source>
        <dbReference type="ARBA" id="ARBA00022989"/>
    </source>
</evidence>
<feature type="transmembrane region" description="Helical" evidence="5">
    <location>
        <begin position="133"/>
        <end position="151"/>
    </location>
</feature>
<evidence type="ECO:0000259" key="6">
    <source>
        <dbReference type="PROSITE" id="PS50262"/>
    </source>
</evidence>
<dbReference type="EMBL" id="CAXITT010000860">
    <property type="protein sequence ID" value="CAL1546828.1"/>
    <property type="molecule type" value="Genomic_DNA"/>
</dbReference>
<feature type="transmembrane region" description="Helical" evidence="5">
    <location>
        <begin position="186"/>
        <end position="212"/>
    </location>
</feature>
<dbReference type="PANTHER" id="PTHR46641">
    <property type="entry name" value="FMRFAMIDE RECEPTOR-RELATED"/>
    <property type="match status" value="1"/>
</dbReference>
<name>A0AAV2IJM6_LYMST</name>
<feature type="transmembrane region" description="Helical" evidence="5">
    <location>
        <begin position="243"/>
        <end position="263"/>
    </location>
</feature>
<dbReference type="Proteomes" id="UP001497497">
    <property type="component" value="Unassembled WGS sequence"/>
</dbReference>
<feature type="domain" description="G-protein coupled receptors family 1 profile" evidence="6">
    <location>
        <begin position="28"/>
        <end position="303"/>
    </location>
</feature>
<dbReference type="SUPFAM" id="SSF81321">
    <property type="entry name" value="Family A G protein-coupled receptor-like"/>
    <property type="match status" value="1"/>
</dbReference>
<organism evidence="7 8">
    <name type="scientific">Lymnaea stagnalis</name>
    <name type="common">Great pond snail</name>
    <name type="synonym">Helix stagnalis</name>
    <dbReference type="NCBI Taxonomy" id="6523"/>
    <lineage>
        <taxon>Eukaryota</taxon>
        <taxon>Metazoa</taxon>
        <taxon>Spiralia</taxon>
        <taxon>Lophotrochozoa</taxon>
        <taxon>Mollusca</taxon>
        <taxon>Gastropoda</taxon>
        <taxon>Heterobranchia</taxon>
        <taxon>Euthyneura</taxon>
        <taxon>Panpulmonata</taxon>
        <taxon>Hygrophila</taxon>
        <taxon>Lymnaeoidea</taxon>
        <taxon>Lymnaeidae</taxon>
        <taxon>Lymnaea</taxon>
    </lineage>
</organism>
<dbReference type="InterPro" id="IPR000276">
    <property type="entry name" value="GPCR_Rhodpsn"/>
</dbReference>
<dbReference type="InterPro" id="IPR017452">
    <property type="entry name" value="GPCR_Rhodpsn_7TM"/>
</dbReference>
<evidence type="ECO:0000256" key="4">
    <source>
        <dbReference type="ARBA" id="ARBA00023136"/>
    </source>
</evidence>
<feature type="transmembrane region" description="Helical" evidence="5">
    <location>
        <begin position="283"/>
        <end position="304"/>
    </location>
</feature>
<evidence type="ECO:0000256" key="5">
    <source>
        <dbReference type="SAM" id="Phobius"/>
    </source>
</evidence>
<evidence type="ECO:0000256" key="2">
    <source>
        <dbReference type="ARBA" id="ARBA00022692"/>
    </source>
</evidence>
<keyword evidence="4 5" id="KW-0472">Membrane</keyword>
<proteinExistence type="predicted"/>
<feature type="non-terminal residue" evidence="7">
    <location>
        <position position="1"/>
    </location>
</feature>
<dbReference type="AlphaFoldDB" id="A0AAV2IJM6"/>
<dbReference type="PRINTS" id="PR00237">
    <property type="entry name" value="GPCRRHODOPSN"/>
</dbReference>
<dbReference type="InterPro" id="IPR019427">
    <property type="entry name" value="7TM_GPCR_serpentine_rcpt_Srw"/>
</dbReference>
<accession>A0AAV2IJM6</accession>
<dbReference type="Pfam" id="PF10324">
    <property type="entry name" value="7TM_GPCR_Srw"/>
    <property type="match status" value="1"/>
</dbReference>
<keyword evidence="8" id="KW-1185">Reference proteome</keyword>
<keyword evidence="2 5" id="KW-0812">Transmembrane</keyword>
<protein>
    <recommendedName>
        <fullName evidence="6">G-protein coupled receptors family 1 profile domain-containing protein</fullName>
    </recommendedName>
</protein>
<dbReference type="Gene3D" id="1.20.1070.10">
    <property type="entry name" value="Rhodopsin 7-helix transmembrane proteins"/>
    <property type="match status" value="1"/>
</dbReference>
<comment type="caution">
    <text evidence="7">The sequence shown here is derived from an EMBL/GenBank/DDBJ whole genome shotgun (WGS) entry which is preliminary data.</text>
</comment>
<dbReference type="PROSITE" id="PS50262">
    <property type="entry name" value="G_PROTEIN_RECEP_F1_2"/>
    <property type="match status" value="1"/>
</dbReference>
<dbReference type="GO" id="GO:0008528">
    <property type="term" value="F:G protein-coupled peptide receptor activity"/>
    <property type="evidence" value="ECO:0007669"/>
    <property type="project" value="InterPro"/>
</dbReference>
<comment type="subcellular location">
    <subcellularLocation>
        <location evidence="1">Membrane</location>
    </subcellularLocation>
</comment>
<dbReference type="PANTHER" id="PTHR46641:SF2">
    <property type="entry name" value="FMRFAMIDE RECEPTOR"/>
    <property type="match status" value="1"/>
</dbReference>
<evidence type="ECO:0000256" key="1">
    <source>
        <dbReference type="ARBA" id="ARBA00004370"/>
    </source>
</evidence>
<gene>
    <name evidence="7" type="ORF">GSLYS_00020205001</name>
</gene>
<dbReference type="InterPro" id="IPR052954">
    <property type="entry name" value="GPCR-Ligand_Int"/>
</dbReference>
<sequence>ISDEALEFSRVAVSILFLGLVSLFGIVANVFVIAVLRRQGFQESVNISLLGLAIADLCCVTLALWSSICNIFLIGQPRDFSFEPYSLLTMTGNLPRVIFSRVTCWITALIALERCICVTLPFRVKVVFTLKTTLAATVAVFLAVLLGYLSIFESRHWATRLDRTSNTTKYYMVFSTTDWTSHLTSLLFLALPITNILTLMICTLILTVSLSASSNWRESARSSKIKREKRAINPTKEMRVSKMVLILTLIFIACNLPSNMLIATRTIVPEFQEIGKLQKLFRVTHTFAFLLETTSSSINVFVYYRMGSKFKLEFLKMITCVKTR</sequence>
<keyword evidence="3 5" id="KW-1133">Transmembrane helix</keyword>
<evidence type="ECO:0000313" key="8">
    <source>
        <dbReference type="Proteomes" id="UP001497497"/>
    </source>
</evidence>
<feature type="transmembrane region" description="Helical" evidence="5">
    <location>
        <begin position="48"/>
        <end position="74"/>
    </location>
</feature>
<dbReference type="GO" id="GO:0016020">
    <property type="term" value="C:membrane"/>
    <property type="evidence" value="ECO:0007669"/>
    <property type="project" value="UniProtKB-SubCell"/>
</dbReference>